<organism evidence="2 3">
    <name type="scientific">Alternaria panax</name>
    <dbReference type="NCBI Taxonomy" id="48097"/>
    <lineage>
        <taxon>Eukaryota</taxon>
        <taxon>Fungi</taxon>
        <taxon>Dikarya</taxon>
        <taxon>Ascomycota</taxon>
        <taxon>Pezizomycotina</taxon>
        <taxon>Dothideomycetes</taxon>
        <taxon>Pleosporomycetidae</taxon>
        <taxon>Pleosporales</taxon>
        <taxon>Pleosporineae</taxon>
        <taxon>Pleosporaceae</taxon>
        <taxon>Alternaria</taxon>
        <taxon>Alternaria sect. Panax</taxon>
    </lineage>
</organism>
<reference evidence="2" key="1">
    <citation type="submission" date="2021-07" db="EMBL/GenBank/DDBJ databases">
        <title>Genome Resource of American Ginseng Black Spot Pathogen Alternaria panax.</title>
        <authorList>
            <person name="Qiu C."/>
            <person name="Wang W."/>
            <person name="Liu Z."/>
        </authorList>
    </citation>
    <scope>NUCLEOTIDE SEQUENCE</scope>
    <source>
        <strain evidence="2">BNCC115425</strain>
    </source>
</reference>
<protein>
    <submittedName>
        <fullName evidence="2">Uncharacterized protein</fullName>
    </submittedName>
</protein>
<feature type="region of interest" description="Disordered" evidence="1">
    <location>
        <begin position="108"/>
        <end position="135"/>
    </location>
</feature>
<feature type="compositionally biased region" description="Acidic residues" evidence="1">
    <location>
        <begin position="111"/>
        <end position="129"/>
    </location>
</feature>
<dbReference type="AlphaFoldDB" id="A0AAD4IC59"/>
<comment type="caution">
    <text evidence="2">The sequence shown here is derived from an EMBL/GenBank/DDBJ whole genome shotgun (WGS) entry which is preliminary data.</text>
</comment>
<sequence length="151" mass="16993">MADQTSPPAPRRSRWLYEFLFLSIADWARQPSPLAHANTRPHEEVRVGATERELGDGMKEQVVNSYAEHHVARSMGHAQASYAHACLLEEGRGKAKLRAFLAKESHGGICVDEDGDDETTEEAEIEDGDAPDHPNLRMQWRWTAVSERDTE</sequence>
<accession>A0AAD4IC59</accession>
<proteinExistence type="predicted"/>
<name>A0AAD4IC59_9PLEO</name>
<keyword evidence="3" id="KW-1185">Reference proteome</keyword>
<evidence type="ECO:0000313" key="2">
    <source>
        <dbReference type="EMBL" id="KAG9191973.1"/>
    </source>
</evidence>
<gene>
    <name evidence="2" type="ORF">G6011_10707</name>
</gene>
<evidence type="ECO:0000313" key="3">
    <source>
        <dbReference type="Proteomes" id="UP001199106"/>
    </source>
</evidence>
<evidence type="ECO:0000256" key="1">
    <source>
        <dbReference type="SAM" id="MobiDB-lite"/>
    </source>
</evidence>
<dbReference type="Proteomes" id="UP001199106">
    <property type="component" value="Unassembled WGS sequence"/>
</dbReference>
<dbReference type="EMBL" id="JAANER010000003">
    <property type="protein sequence ID" value="KAG9191973.1"/>
    <property type="molecule type" value="Genomic_DNA"/>
</dbReference>